<dbReference type="InterPro" id="IPR001282">
    <property type="entry name" value="G6P_DH"/>
</dbReference>
<evidence type="ECO:0000259" key="9">
    <source>
        <dbReference type="Pfam" id="PF02781"/>
    </source>
</evidence>
<keyword evidence="5 7" id="KW-0560">Oxidoreductase</keyword>
<keyword evidence="6 7" id="KW-0119">Carbohydrate metabolism</keyword>
<comment type="caution">
    <text evidence="7">Lacks conserved residue(s) required for the propagation of feature annotation.</text>
</comment>
<dbReference type="PANTHER" id="PTHR23429">
    <property type="entry name" value="GLUCOSE-6-PHOSPHATE 1-DEHYDROGENASE G6PD"/>
    <property type="match status" value="1"/>
</dbReference>
<comment type="similarity">
    <text evidence="2 7">Belongs to the glucose-6-phosphate dehydrogenase family.</text>
</comment>
<evidence type="ECO:0000313" key="11">
    <source>
        <dbReference type="Proteomes" id="UP000248168"/>
    </source>
</evidence>
<feature type="binding site" evidence="7">
    <location>
        <position position="379"/>
    </location>
    <ligand>
        <name>substrate</name>
    </ligand>
</feature>
<keyword evidence="3 7" id="KW-0313">Glucose metabolism</keyword>
<dbReference type="InterPro" id="IPR036291">
    <property type="entry name" value="NAD(P)-bd_dom_sf"/>
</dbReference>
<proteinExistence type="inferred from homology"/>
<dbReference type="GO" id="GO:0004345">
    <property type="term" value="F:glucose-6-phosphate dehydrogenase activity"/>
    <property type="evidence" value="ECO:0007669"/>
    <property type="project" value="UniProtKB-UniRule"/>
</dbReference>
<dbReference type="PRINTS" id="PR00079">
    <property type="entry name" value="G6PDHDRGNASE"/>
</dbReference>
<dbReference type="Pfam" id="PF00479">
    <property type="entry name" value="G6PD_N"/>
    <property type="match status" value="1"/>
</dbReference>
<dbReference type="InParanoid" id="A0A330L9W2"/>
<evidence type="ECO:0000259" key="8">
    <source>
        <dbReference type="Pfam" id="PF00479"/>
    </source>
</evidence>
<dbReference type="Gene3D" id="3.30.360.10">
    <property type="entry name" value="Dihydrodipicolinate Reductase, domain 2"/>
    <property type="match status" value="1"/>
</dbReference>
<comment type="function">
    <text evidence="7">Catalyzes the oxidation of glucose 6-phosphate to 6-phosphogluconolactone.</text>
</comment>
<dbReference type="InterPro" id="IPR019796">
    <property type="entry name" value="G6P_DH_AS"/>
</dbReference>
<feature type="domain" description="Glucose-6-phosphate dehydrogenase C-terminal" evidence="9">
    <location>
        <begin position="228"/>
        <end position="527"/>
    </location>
</feature>
<dbReference type="Pfam" id="PF02781">
    <property type="entry name" value="G6PD_C"/>
    <property type="match status" value="1"/>
</dbReference>
<dbReference type="NCBIfam" id="TIGR00871">
    <property type="entry name" value="zwf"/>
    <property type="match status" value="1"/>
</dbReference>
<dbReference type="PIRSF" id="PIRSF000110">
    <property type="entry name" value="G6PD"/>
    <property type="match status" value="1"/>
</dbReference>
<dbReference type="FunCoup" id="A0A330L9W2">
    <property type="interactions" value="413"/>
</dbReference>
<dbReference type="SUPFAM" id="SSF55347">
    <property type="entry name" value="Glyceraldehyde-3-phosphate dehydrogenase-like, C-terminal domain"/>
    <property type="match status" value="1"/>
</dbReference>
<evidence type="ECO:0000313" key="10">
    <source>
        <dbReference type="EMBL" id="SPP66852.1"/>
    </source>
</evidence>
<dbReference type="PANTHER" id="PTHR23429:SF0">
    <property type="entry name" value="GLUCOSE-6-PHOSPHATE 1-DEHYDROGENASE"/>
    <property type="match status" value="1"/>
</dbReference>
<feature type="binding site" evidence="7">
    <location>
        <begin position="44"/>
        <end position="51"/>
    </location>
    <ligand>
        <name>NADP(+)</name>
        <dbReference type="ChEBI" id="CHEBI:58349"/>
    </ligand>
</feature>
<sequence>MPSADNHALYRNEHTMALSNDRIEISPAQEASVPVEPTTLVIFGGSGDLAKRRLIPALYNLLLDGLMPSNYVVLGLGRRPMSDEEFRATLRDGVVKHSRQALIDETWNAFANHLFYMAGENDDPTTYVRLKARAEELERTFQLPGNRIFYLSIPPSSFTPVCEGLSSSGVAIKDNGHAPYARIIVEKPVGRDLTSAQAINTVTGRVFDESQIFRIDHYLGKETVQNLMVVRFANSIFEPIWNHKYIDHVQITVSEAEGVGSRSSYYEEAGALRDMVQNHMLQLLCLVAMEPPYSLDPDVVRNAKMEVLRCLRPIIGKDVEKFTVRAQYTEGTAHGEPMPGYRREKGVDPTSTTETYVAVKCFVENWRWSGVPFYLRTGKALPLRASEIAVQFKDIPQILFNANGQSPQAPNVLTLRIQPEEGLSLRIVSRVPGTRAQTHPVEMNFKYGEVFGRPSPEAYERLLLDVMVGDASRFMRRDAVEASWAWITQILEGWQQSGQRWLPEYQAGTWGPVEADRLIQNDGRSWRTL</sequence>
<evidence type="ECO:0000256" key="7">
    <source>
        <dbReference type="HAMAP-Rule" id="MF_00966"/>
    </source>
</evidence>
<keyword evidence="4 7" id="KW-0521">NADP</keyword>
<name>A0A330L9W2_9BACT</name>
<gene>
    <name evidence="7 10" type="primary">zwf</name>
    <name evidence="10" type="ORF">NITLEN_90107</name>
</gene>
<dbReference type="EMBL" id="OUNR01000022">
    <property type="protein sequence ID" value="SPP66852.1"/>
    <property type="molecule type" value="Genomic_DNA"/>
</dbReference>
<dbReference type="InterPro" id="IPR022674">
    <property type="entry name" value="G6P_DH_NAD-bd"/>
</dbReference>
<feature type="domain" description="Glucose-6-phosphate dehydrogenase NAD-binding" evidence="8">
    <location>
        <begin position="41"/>
        <end position="226"/>
    </location>
</feature>
<feature type="binding site" evidence="7">
    <location>
        <position position="78"/>
    </location>
    <ligand>
        <name>NADP(+)</name>
        <dbReference type="ChEBI" id="CHEBI:58349"/>
    </ligand>
</feature>
<feature type="active site" description="Proton acceptor" evidence="7">
    <location>
        <position position="279"/>
    </location>
</feature>
<reference evidence="11" key="1">
    <citation type="submission" date="2018-04" db="EMBL/GenBank/DDBJ databases">
        <authorList>
            <person name="Lucker S."/>
            <person name="Sakoula D."/>
        </authorList>
    </citation>
    <scope>NUCLEOTIDE SEQUENCE [LARGE SCALE GENOMIC DNA]</scope>
</reference>
<accession>A0A330L9W2</accession>
<evidence type="ECO:0000256" key="2">
    <source>
        <dbReference type="ARBA" id="ARBA00009975"/>
    </source>
</evidence>
<dbReference type="GO" id="GO:0009051">
    <property type="term" value="P:pentose-phosphate shunt, oxidative branch"/>
    <property type="evidence" value="ECO:0007669"/>
    <property type="project" value="TreeGrafter"/>
</dbReference>
<dbReference type="GO" id="GO:0050661">
    <property type="term" value="F:NADP binding"/>
    <property type="evidence" value="ECO:0007669"/>
    <property type="project" value="UniProtKB-UniRule"/>
</dbReference>
<dbReference type="PROSITE" id="PS00069">
    <property type="entry name" value="G6P_DEHYDROGENASE"/>
    <property type="match status" value="1"/>
</dbReference>
<comment type="catalytic activity">
    <reaction evidence="7">
        <text>D-glucose 6-phosphate + NADP(+) = 6-phospho-D-glucono-1,5-lactone + NADPH + H(+)</text>
        <dbReference type="Rhea" id="RHEA:15841"/>
        <dbReference type="ChEBI" id="CHEBI:15378"/>
        <dbReference type="ChEBI" id="CHEBI:57783"/>
        <dbReference type="ChEBI" id="CHEBI:57955"/>
        <dbReference type="ChEBI" id="CHEBI:58349"/>
        <dbReference type="ChEBI" id="CHEBI:61548"/>
        <dbReference type="EC" id="1.1.1.49"/>
    </reaction>
</comment>
<comment type="pathway">
    <text evidence="1 7">Carbohydrate degradation; pentose phosphate pathway; D-ribulose 5-phosphate from D-glucose 6-phosphate (oxidative stage): step 1/3.</text>
</comment>
<feature type="binding site" evidence="7">
    <location>
        <position position="217"/>
    </location>
    <ligand>
        <name>substrate</name>
    </ligand>
</feature>
<feature type="binding site" evidence="7">
    <location>
        <position position="221"/>
    </location>
    <ligand>
        <name>substrate</name>
    </ligand>
</feature>
<dbReference type="AlphaFoldDB" id="A0A330L9W2"/>
<dbReference type="HAMAP" id="MF_00966">
    <property type="entry name" value="G6PD"/>
    <property type="match status" value="1"/>
</dbReference>
<dbReference type="EC" id="1.1.1.49" evidence="7"/>
<feature type="binding site" evidence="7">
    <location>
        <position position="274"/>
    </location>
    <ligand>
        <name>substrate</name>
    </ligand>
</feature>
<dbReference type="SUPFAM" id="SSF51735">
    <property type="entry name" value="NAD(P)-binding Rossmann-fold domains"/>
    <property type="match status" value="1"/>
</dbReference>
<dbReference type="GO" id="GO:0006006">
    <property type="term" value="P:glucose metabolic process"/>
    <property type="evidence" value="ECO:0007669"/>
    <property type="project" value="UniProtKB-KW"/>
</dbReference>
<dbReference type="Proteomes" id="UP000248168">
    <property type="component" value="Unassembled WGS sequence"/>
</dbReference>
<evidence type="ECO:0000256" key="4">
    <source>
        <dbReference type="ARBA" id="ARBA00022857"/>
    </source>
</evidence>
<dbReference type="InterPro" id="IPR022675">
    <property type="entry name" value="G6P_DH_C"/>
</dbReference>
<keyword evidence="11" id="KW-1185">Reference proteome</keyword>
<dbReference type="Gene3D" id="3.40.50.720">
    <property type="entry name" value="NAD(P)-binding Rossmann-like Domain"/>
    <property type="match status" value="1"/>
</dbReference>
<protein>
    <recommendedName>
        <fullName evidence="7">Glucose-6-phosphate 1-dehydrogenase</fullName>
        <shortName evidence="7">G6PD</shortName>
        <ecNumber evidence="7">1.1.1.49</ecNumber>
    </recommendedName>
</protein>
<dbReference type="UniPathway" id="UPA00115">
    <property type="reaction ID" value="UER00408"/>
</dbReference>
<feature type="binding site" evidence="7">
    <location>
        <position position="255"/>
    </location>
    <ligand>
        <name>substrate</name>
    </ligand>
</feature>
<evidence type="ECO:0000256" key="5">
    <source>
        <dbReference type="ARBA" id="ARBA00023002"/>
    </source>
</evidence>
<dbReference type="GO" id="GO:0005829">
    <property type="term" value="C:cytosol"/>
    <property type="evidence" value="ECO:0007669"/>
    <property type="project" value="TreeGrafter"/>
</dbReference>
<evidence type="ECO:0000256" key="3">
    <source>
        <dbReference type="ARBA" id="ARBA00022526"/>
    </source>
</evidence>
<evidence type="ECO:0000256" key="6">
    <source>
        <dbReference type="ARBA" id="ARBA00023277"/>
    </source>
</evidence>
<organism evidence="10 11">
    <name type="scientific">Nitrospira lenta</name>
    <dbReference type="NCBI Taxonomy" id="1436998"/>
    <lineage>
        <taxon>Bacteria</taxon>
        <taxon>Pseudomonadati</taxon>
        <taxon>Nitrospirota</taxon>
        <taxon>Nitrospiria</taxon>
        <taxon>Nitrospirales</taxon>
        <taxon>Nitrospiraceae</taxon>
        <taxon>Nitrospira</taxon>
    </lineage>
</organism>
<evidence type="ECO:0000256" key="1">
    <source>
        <dbReference type="ARBA" id="ARBA00004937"/>
    </source>
</evidence>
<feature type="binding site" evidence="7">
    <location>
        <position position="187"/>
    </location>
    <ligand>
        <name>NADP(+)</name>
        <dbReference type="ChEBI" id="CHEBI:58349"/>
    </ligand>
</feature>